<accession>A0A7S4EE83</accession>
<evidence type="ECO:0000313" key="1">
    <source>
        <dbReference type="EMBL" id="CAE0706678.1"/>
    </source>
</evidence>
<dbReference type="AlphaFoldDB" id="A0A7S4EE83"/>
<dbReference type="Proteomes" id="UP000789595">
    <property type="component" value="Unassembled WGS sequence"/>
</dbReference>
<evidence type="ECO:0000313" key="2">
    <source>
        <dbReference type="EMBL" id="CAH0366392.1"/>
    </source>
</evidence>
<gene>
    <name evidence="1" type="ORF">PCAL00307_LOCUS22129</name>
    <name evidence="2" type="ORF">PECAL_1P28840</name>
</gene>
<keyword evidence="3" id="KW-1185">Reference proteome</keyword>
<proteinExistence type="predicted"/>
<dbReference type="EMBL" id="CAKKNE010000001">
    <property type="protein sequence ID" value="CAH0366392.1"/>
    <property type="molecule type" value="Genomic_DNA"/>
</dbReference>
<organism evidence="1">
    <name type="scientific">Pelagomonas calceolata</name>
    <dbReference type="NCBI Taxonomy" id="35677"/>
    <lineage>
        <taxon>Eukaryota</taxon>
        <taxon>Sar</taxon>
        <taxon>Stramenopiles</taxon>
        <taxon>Ochrophyta</taxon>
        <taxon>Pelagophyceae</taxon>
        <taxon>Pelagomonadales</taxon>
        <taxon>Pelagomonadaceae</taxon>
        <taxon>Pelagomonas</taxon>
    </lineage>
</organism>
<name>A0A7S4EE83_9STRA</name>
<protein>
    <submittedName>
        <fullName evidence="1">Uncharacterized protein</fullName>
    </submittedName>
</protein>
<evidence type="ECO:0000313" key="3">
    <source>
        <dbReference type="Proteomes" id="UP000789595"/>
    </source>
</evidence>
<dbReference type="EMBL" id="HBIW01025660">
    <property type="protein sequence ID" value="CAE0706678.1"/>
    <property type="molecule type" value="Transcribed_RNA"/>
</dbReference>
<reference evidence="1" key="1">
    <citation type="submission" date="2021-01" db="EMBL/GenBank/DDBJ databases">
        <authorList>
            <person name="Corre E."/>
            <person name="Pelletier E."/>
            <person name="Niang G."/>
            <person name="Scheremetjew M."/>
            <person name="Finn R."/>
            <person name="Kale V."/>
            <person name="Holt S."/>
            <person name="Cochrane G."/>
            <person name="Meng A."/>
            <person name="Brown T."/>
            <person name="Cohen L."/>
        </authorList>
    </citation>
    <scope>NUCLEOTIDE SEQUENCE</scope>
    <source>
        <strain evidence="1">CCMP1756</strain>
    </source>
</reference>
<sequence>MGGREKAEPESSGGLGIARVSVRARDRTFVPQGTGSETVTTRAAAYGLLVAAPRPSSRRVFTRRGHPRSTKLERWMLRPSLAPHTHDDAVMQQPHSAVRQAAICIHGVATRQSRSRCYWCARHRSCFWDSRRSARSLRAPLLHAAAAEQPPCPALIRAPQIAQVQLRH</sequence>
<reference evidence="2" key="2">
    <citation type="submission" date="2021-11" db="EMBL/GenBank/DDBJ databases">
        <authorList>
            <consortium name="Genoscope - CEA"/>
            <person name="William W."/>
        </authorList>
    </citation>
    <scope>NUCLEOTIDE SEQUENCE</scope>
</reference>